<dbReference type="GO" id="GO:0071555">
    <property type="term" value="P:cell wall organization"/>
    <property type="evidence" value="ECO:0007669"/>
    <property type="project" value="TreeGrafter"/>
</dbReference>
<keyword evidence="2" id="KW-1003">Cell membrane</keyword>
<feature type="binding site" evidence="7">
    <location>
        <position position="165"/>
    </location>
    <ligand>
        <name>Mg(2+)</name>
        <dbReference type="ChEBI" id="CHEBI:18420"/>
    </ligand>
</feature>
<dbReference type="EMBL" id="JRNJ01000058">
    <property type="protein sequence ID" value="KGF26783.1"/>
    <property type="molecule type" value="Genomic_DNA"/>
</dbReference>
<dbReference type="InterPro" id="IPR018480">
    <property type="entry name" value="PNAcMuramoyl-5peptid_Trfase_CS"/>
</dbReference>
<gene>
    <name evidence="9" type="ORF">HMPREF2132_06665</name>
</gene>
<keyword evidence="5 8" id="KW-1133">Transmembrane helix</keyword>
<evidence type="ECO:0000313" key="10">
    <source>
        <dbReference type="Proteomes" id="UP000029533"/>
    </source>
</evidence>
<proteinExistence type="predicted"/>
<feature type="transmembrane region" description="Helical" evidence="8">
    <location>
        <begin position="262"/>
        <end position="281"/>
    </location>
</feature>
<evidence type="ECO:0000256" key="1">
    <source>
        <dbReference type="ARBA" id="ARBA00004651"/>
    </source>
</evidence>
<dbReference type="PANTHER" id="PTHR22926:SF3">
    <property type="entry name" value="UNDECAPRENYL-PHOSPHATE ALPHA-N-ACETYLGLUCOSAMINYL 1-PHOSPHATE TRANSFERASE"/>
    <property type="match status" value="1"/>
</dbReference>
<dbReference type="InterPro" id="IPR000715">
    <property type="entry name" value="Glycosyl_transferase_4"/>
</dbReference>
<dbReference type="RefSeq" id="WP_025791529.1">
    <property type="nucleotide sequence ID" value="NZ_JRNJ01000058.1"/>
</dbReference>
<dbReference type="PANTHER" id="PTHR22926">
    <property type="entry name" value="PHOSPHO-N-ACETYLMURAMOYL-PENTAPEPTIDE-TRANSFERASE"/>
    <property type="match status" value="1"/>
</dbReference>
<comment type="caution">
    <text evidence="9">The sequence shown here is derived from an EMBL/GenBank/DDBJ whole genome shotgun (WGS) entry which is preliminary data.</text>
</comment>
<dbReference type="GO" id="GO:0005886">
    <property type="term" value="C:plasma membrane"/>
    <property type="evidence" value="ECO:0007669"/>
    <property type="project" value="UniProtKB-SubCell"/>
</dbReference>
<dbReference type="GO" id="GO:0016780">
    <property type="term" value="F:phosphotransferase activity, for other substituted phosphate groups"/>
    <property type="evidence" value="ECO:0007669"/>
    <property type="project" value="InterPro"/>
</dbReference>
<evidence type="ECO:0000256" key="2">
    <source>
        <dbReference type="ARBA" id="ARBA00022475"/>
    </source>
</evidence>
<feature type="transmembrane region" description="Helical" evidence="8">
    <location>
        <begin position="6"/>
        <end position="27"/>
    </location>
</feature>
<feature type="transmembrane region" description="Helical" evidence="8">
    <location>
        <begin position="144"/>
        <end position="163"/>
    </location>
</feature>
<evidence type="ECO:0000256" key="4">
    <source>
        <dbReference type="ARBA" id="ARBA00022692"/>
    </source>
</evidence>
<dbReference type="CDD" id="cd06853">
    <property type="entry name" value="GT_WecA_like"/>
    <property type="match status" value="1"/>
</dbReference>
<name>A0AAW3FFL9_9BACT</name>
<dbReference type="GO" id="GO:0009103">
    <property type="term" value="P:lipopolysaccharide biosynthetic process"/>
    <property type="evidence" value="ECO:0007669"/>
    <property type="project" value="TreeGrafter"/>
</dbReference>
<feature type="transmembrane region" description="Helical" evidence="8">
    <location>
        <begin position="115"/>
        <end position="132"/>
    </location>
</feature>
<keyword evidence="6 8" id="KW-0472">Membrane</keyword>
<feature type="transmembrane region" description="Helical" evidence="8">
    <location>
        <begin position="52"/>
        <end position="73"/>
    </location>
</feature>
<feature type="transmembrane region" description="Helical" evidence="8">
    <location>
        <begin position="170"/>
        <end position="189"/>
    </location>
</feature>
<keyword evidence="3 9" id="KW-0808">Transferase</keyword>
<dbReference type="PROSITE" id="PS01348">
    <property type="entry name" value="MRAY_2"/>
    <property type="match status" value="1"/>
</dbReference>
<dbReference type="Pfam" id="PF00953">
    <property type="entry name" value="Glycos_transf_4"/>
    <property type="match status" value="1"/>
</dbReference>
<sequence length="372" mass="41805">MLTYILITLSAFFMSVVSGFIMIPQILRFCEKRKLYDTPNARKLHKNNIPRLGGVSFMPSMFIATITALLVWMNTSQGWKICISPWSIFFAVGVIVIYATGVIDDVLGLCARSKLFMQIIAATLLPISNLYINNLYGFCGIYEVPFFIGAPLTVAILVFIMNAINLIDGIDGLSSSITLIALTGLFYIFFCEHIWVYSILIAGLMGVLVPFLYHNVWGDAEKNQKIFMGDAGSLTLGYILGVLLIKFCMYNPQFMSYQKGSILLSVTLLIVPTFDVFRVIIVRLIHKKPIFGADKNHIHHKLIRAGLTQQQALLTIIGLSLSYAVVNYCMFNSILVTWIIAIDILIYVCFNFTLDSFIRKNHSNPFTIIKKA</sequence>
<reference evidence="9 10" key="1">
    <citation type="submission" date="2014-07" db="EMBL/GenBank/DDBJ databases">
        <authorList>
            <person name="McCorrison J."/>
            <person name="Sanka R."/>
            <person name="Torralba M."/>
            <person name="Gillis M."/>
            <person name="Haft D.H."/>
            <person name="Methe B."/>
            <person name="Sutton G."/>
            <person name="Nelson K.E."/>
        </authorList>
    </citation>
    <scope>NUCLEOTIDE SEQUENCE [LARGE SCALE GENOMIC DNA]</scope>
    <source>
        <strain evidence="9 10">DNF00424</strain>
    </source>
</reference>
<evidence type="ECO:0000256" key="5">
    <source>
        <dbReference type="ARBA" id="ARBA00022989"/>
    </source>
</evidence>
<comment type="cofactor">
    <cofactor evidence="7">
        <name>Mg(2+)</name>
        <dbReference type="ChEBI" id="CHEBI:18420"/>
    </cofactor>
</comment>
<dbReference type="AlphaFoldDB" id="A0AAW3FFL9"/>
<protein>
    <submittedName>
        <fullName evidence="9">Glycosyl transferase family 4</fullName>
    </submittedName>
</protein>
<keyword evidence="7" id="KW-0460">Magnesium</keyword>
<feature type="transmembrane region" description="Helical" evidence="8">
    <location>
        <begin position="330"/>
        <end position="350"/>
    </location>
</feature>
<evidence type="ECO:0000256" key="7">
    <source>
        <dbReference type="PIRSR" id="PIRSR600715-1"/>
    </source>
</evidence>
<dbReference type="Proteomes" id="UP000029533">
    <property type="component" value="Unassembled WGS sequence"/>
</dbReference>
<evidence type="ECO:0000256" key="8">
    <source>
        <dbReference type="SAM" id="Phobius"/>
    </source>
</evidence>
<organism evidence="9 10">
    <name type="scientific">Prevotella histicola JCM 15637 = DNF00424</name>
    <dbReference type="NCBI Taxonomy" id="1236504"/>
    <lineage>
        <taxon>Bacteria</taxon>
        <taxon>Pseudomonadati</taxon>
        <taxon>Bacteroidota</taxon>
        <taxon>Bacteroidia</taxon>
        <taxon>Bacteroidales</taxon>
        <taxon>Prevotellaceae</taxon>
        <taxon>Prevotella</taxon>
    </lineage>
</organism>
<feature type="transmembrane region" description="Helical" evidence="8">
    <location>
        <begin position="85"/>
        <end position="103"/>
    </location>
</feature>
<feature type="binding site" evidence="7">
    <location>
        <position position="230"/>
    </location>
    <ligand>
        <name>Mg(2+)</name>
        <dbReference type="ChEBI" id="CHEBI:18420"/>
    </ligand>
</feature>
<evidence type="ECO:0000256" key="3">
    <source>
        <dbReference type="ARBA" id="ARBA00022679"/>
    </source>
</evidence>
<dbReference type="GO" id="GO:0044038">
    <property type="term" value="P:cell wall macromolecule biosynthetic process"/>
    <property type="evidence" value="ECO:0007669"/>
    <property type="project" value="TreeGrafter"/>
</dbReference>
<dbReference type="GO" id="GO:0046872">
    <property type="term" value="F:metal ion binding"/>
    <property type="evidence" value="ECO:0007669"/>
    <property type="project" value="UniProtKB-KW"/>
</dbReference>
<evidence type="ECO:0000313" key="9">
    <source>
        <dbReference type="EMBL" id="KGF26783.1"/>
    </source>
</evidence>
<feature type="transmembrane region" description="Helical" evidence="8">
    <location>
        <begin position="226"/>
        <end position="250"/>
    </location>
</feature>
<comment type="subcellular location">
    <subcellularLocation>
        <location evidence="1">Cell membrane</location>
        <topology evidence="1">Multi-pass membrane protein</topology>
    </subcellularLocation>
</comment>
<accession>A0AAW3FFL9</accession>
<keyword evidence="7" id="KW-0479">Metal-binding</keyword>
<keyword evidence="4 8" id="KW-0812">Transmembrane</keyword>
<feature type="transmembrane region" description="Helical" evidence="8">
    <location>
        <begin position="195"/>
        <end position="214"/>
    </location>
</feature>
<evidence type="ECO:0000256" key="6">
    <source>
        <dbReference type="ARBA" id="ARBA00023136"/>
    </source>
</evidence>